<protein>
    <recommendedName>
        <fullName evidence="9">C2H2-type domain-containing protein</fullName>
    </recommendedName>
</protein>
<keyword evidence="11" id="KW-1185">Reference proteome</keyword>
<evidence type="ECO:0000256" key="7">
    <source>
        <dbReference type="PROSITE-ProRule" id="PRU00042"/>
    </source>
</evidence>
<dbReference type="SMART" id="SM00355">
    <property type="entry name" value="ZnF_C2H2"/>
    <property type="match status" value="2"/>
</dbReference>
<dbReference type="GO" id="GO:0008270">
    <property type="term" value="F:zinc ion binding"/>
    <property type="evidence" value="ECO:0007669"/>
    <property type="project" value="UniProtKB-KW"/>
</dbReference>
<dbReference type="Proteomes" id="UP001497623">
    <property type="component" value="Unassembled WGS sequence"/>
</dbReference>
<dbReference type="EMBL" id="CAXKWB010056978">
    <property type="protein sequence ID" value="CAL4179041.1"/>
    <property type="molecule type" value="Genomic_DNA"/>
</dbReference>
<evidence type="ECO:0000313" key="11">
    <source>
        <dbReference type="Proteomes" id="UP001497623"/>
    </source>
</evidence>
<sequence length="99" mass="11507">MPVKRELDSSGSGTELNSDIKIEEQSTHINSNDTTEVQKIKINCPQCDYCTYSEIKLENHMKTHSERNIYKCNTCDKRFSCKSILERHLIIHTGEKPYQ</sequence>
<evidence type="ECO:0000256" key="2">
    <source>
        <dbReference type="ARBA" id="ARBA00022723"/>
    </source>
</evidence>
<comment type="subcellular location">
    <subcellularLocation>
        <location evidence="1">Nucleus</location>
    </subcellularLocation>
</comment>
<keyword evidence="4 7" id="KW-0863">Zinc-finger</keyword>
<evidence type="ECO:0000313" key="10">
    <source>
        <dbReference type="EMBL" id="CAL4179041.1"/>
    </source>
</evidence>
<accession>A0AAV2SF43</accession>
<dbReference type="PROSITE" id="PS50157">
    <property type="entry name" value="ZINC_FINGER_C2H2_2"/>
    <property type="match status" value="1"/>
</dbReference>
<feature type="domain" description="C2H2-type" evidence="9">
    <location>
        <begin position="70"/>
        <end position="97"/>
    </location>
</feature>
<evidence type="ECO:0000256" key="8">
    <source>
        <dbReference type="SAM" id="MobiDB-lite"/>
    </source>
</evidence>
<dbReference type="InterPro" id="IPR036236">
    <property type="entry name" value="Znf_C2H2_sf"/>
</dbReference>
<dbReference type="Pfam" id="PF00096">
    <property type="entry name" value="zf-C2H2"/>
    <property type="match status" value="2"/>
</dbReference>
<organism evidence="10 11">
    <name type="scientific">Meganyctiphanes norvegica</name>
    <name type="common">Northern krill</name>
    <name type="synonym">Thysanopoda norvegica</name>
    <dbReference type="NCBI Taxonomy" id="48144"/>
    <lineage>
        <taxon>Eukaryota</taxon>
        <taxon>Metazoa</taxon>
        <taxon>Ecdysozoa</taxon>
        <taxon>Arthropoda</taxon>
        <taxon>Crustacea</taxon>
        <taxon>Multicrustacea</taxon>
        <taxon>Malacostraca</taxon>
        <taxon>Eumalacostraca</taxon>
        <taxon>Eucarida</taxon>
        <taxon>Euphausiacea</taxon>
        <taxon>Euphausiidae</taxon>
        <taxon>Meganyctiphanes</taxon>
    </lineage>
</organism>
<feature type="non-terminal residue" evidence="10">
    <location>
        <position position="99"/>
    </location>
</feature>
<comment type="caution">
    <text evidence="10">The sequence shown here is derived from an EMBL/GenBank/DDBJ whole genome shotgun (WGS) entry which is preliminary data.</text>
</comment>
<dbReference type="PROSITE" id="PS00028">
    <property type="entry name" value="ZINC_FINGER_C2H2_1"/>
    <property type="match status" value="1"/>
</dbReference>
<dbReference type="Gene3D" id="3.30.160.60">
    <property type="entry name" value="Classic Zinc Finger"/>
    <property type="match status" value="1"/>
</dbReference>
<keyword evidence="2" id="KW-0479">Metal-binding</keyword>
<proteinExistence type="predicted"/>
<keyword evidence="6" id="KW-0539">Nucleus</keyword>
<keyword evidence="3" id="KW-0677">Repeat</keyword>
<evidence type="ECO:0000256" key="6">
    <source>
        <dbReference type="ARBA" id="ARBA00023242"/>
    </source>
</evidence>
<evidence type="ECO:0000256" key="1">
    <source>
        <dbReference type="ARBA" id="ARBA00004123"/>
    </source>
</evidence>
<evidence type="ECO:0000259" key="9">
    <source>
        <dbReference type="PROSITE" id="PS50157"/>
    </source>
</evidence>
<feature type="region of interest" description="Disordered" evidence="8">
    <location>
        <begin position="1"/>
        <end position="24"/>
    </location>
</feature>
<evidence type="ECO:0000256" key="5">
    <source>
        <dbReference type="ARBA" id="ARBA00022833"/>
    </source>
</evidence>
<dbReference type="GO" id="GO:0010468">
    <property type="term" value="P:regulation of gene expression"/>
    <property type="evidence" value="ECO:0007669"/>
    <property type="project" value="UniProtKB-ARBA"/>
</dbReference>
<gene>
    <name evidence="10" type="ORF">MNOR_LOCUS35104</name>
</gene>
<keyword evidence="5" id="KW-0862">Zinc</keyword>
<reference evidence="10 11" key="1">
    <citation type="submission" date="2024-05" db="EMBL/GenBank/DDBJ databases">
        <authorList>
            <person name="Wallberg A."/>
        </authorList>
    </citation>
    <scope>NUCLEOTIDE SEQUENCE [LARGE SCALE GENOMIC DNA]</scope>
</reference>
<dbReference type="GO" id="GO:0005634">
    <property type="term" value="C:nucleus"/>
    <property type="evidence" value="ECO:0007669"/>
    <property type="project" value="UniProtKB-SubCell"/>
</dbReference>
<evidence type="ECO:0000256" key="3">
    <source>
        <dbReference type="ARBA" id="ARBA00022737"/>
    </source>
</evidence>
<dbReference type="AlphaFoldDB" id="A0AAV2SF43"/>
<dbReference type="SUPFAM" id="SSF57667">
    <property type="entry name" value="beta-beta-alpha zinc fingers"/>
    <property type="match status" value="1"/>
</dbReference>
<name>A0AAV2SF43_MEGNR</name>
<evidence type="ECO:0000256" key="4">
    <source>
        <dbReference type="ARBA" id="ARBA00022771"/>
    </source>
</evidence>
<dbReference type="PANTHER" id="PTHR24379">
    <property type="entry name" value="KRAB AND ZINC FINGER DOMAIN-CONTAINING"/>
    <property type="match status" value="1"/>
</dbReference>
<dbReference type="PANTHER" id="PTHR24379:SF121">
    <property type="entry name" value="C2H2-TYPE DOMAIN-CONTAINING PROTEIN"/>
    <property type="match status" value="1"/>
</dbReference>
<dbReference type="FunFam" id="3.30.160.60:FF:000744">
    <property type="entry name" value="zinc finger E-box-binding homeobox 1"/>
    <property type="match status" value="1"/>
</dbReference>
<dbReference type="InterPro" id="IPR013087">
    <property type="entry name" value="Znf_C2H2_type"/>
</dbReference>